<organism evidence="1">
    <name type="scientific">Castor canadensis</name>
    <name type="common">American beaver</name>
    <dbReference type="NCBI Taxonomy" id="51338"/>
    <lineage>
        <taxon>Eukaryota</taxon>
        <taxon>Metazoa</taxon>
        <taxon>Chordata</taxon>
        <taxon>Craniata</taxon>
        <taxon>Vertebrata</taxon>
        <taxon>Euteleostomi</taxon>
        <taxon>Mammalia</taxon>
        <taxon>Eutheria</taxon>
        <taxon>Euarchontoglires</taxon>
        <taxon>Glires</taxon>
        <taxon>Rodentia</taxon>
        <taxon>Castorimorpha</taxon>
        <taxon>Castoridae</taxon>
        <taxon>Castor</taxon>
    </lineage>
</organism>
<protein>
    <submittedName>
        <fullName evidence="1">Uncharacterized protein</fullName>
    </submittedName>
</protein>
<sequence length="62" mass="6773">MGTKSPLQLCPGEVGQLSLLSVPRVNMSYLRMENPSCHVIDASPPREKVLETVLHLIQSTGN</sequence>
<proteinExistence type="predicted"/>
<dbReference type="AlphaFoldDB" id="A0A8C0W0U7"/>
<name>A0A8C0W0U7_CASCN</name>
<dbReference type="Ensembl" id="ENSCCNT00000001990.1">
    <property type="protein sequence ID" value="ENSCCNP00000001480.1"/>
    <property type="gene ID" value="ENSCCNG00000001666.1"/>
</dbReference>
<accession>A0A8C0W0U7</accession>
<reference evidence="1" key="1">
    <citation type="submission" date="2023-09" db="UniProtKB">
        <authorList>
            <consortium name="Ensembl"/>
        </authorList>
    </citation>
    <scope>IDENTIFICATION</scope>
</reference>
<evidence type="ECO:0000313" key="1">
    <source>
        <dbReference type="Ensembl" id="ENSCCNP00000001480.1"/>
    </source>
</evidence>